<evidence type="ECO:0000313" key="2">
    <source>
        <dbReference type="EMBL" id="CCC53350.1"/>
    </source>
</evidence>
<feature type="region of interest" description="Disordered" evidence="1">
    <location>
        <begin position="574"/>
        <end position="706"/>
    </location>
</feature>
<feature type="compositionally biased region" description="Polar residues" evidence="1">
    <location>
        <begin position="659"/>
        <end position="669"/>
    </location>
</feature>
<proteinExistence type="predicted"/>
<organism evidence="2">
    <name type="scientific">Trypanosoma vivax (strain Y486)</name>
    <dbReference type="NCBI Taxonomy" id="1055687"/>
    <lineage>
        <taxon>Eukaryota</taxon>
        <taxon>Discoba</taxon>
        <taxon>Euglenozoa</taxon>
        <taxon>Kinetoplastea</taxon>
        <taxon>Metakinetoplastina</taxon>
        <taxon>Trypanosomatida</taxon>
        <taxon>Trypanosomatidae</taxon>
        <taxon>Trypanosoma</taxon>
        <taxon>Duttonella</taxon>
    </lineage>
</organism>
<gene>
    <name evidence="2" type="ORF">TVY486_1108340</name>
</gene>
<feature type="compositionally biased region" description="Low complexity" evidence="1">
    <location>
        <begin position="678"/>
        <end position="688"/>
    </location>
</feature>
<protein>
    <submittedName>
        <fullName evidence="2">Uncharacterized protein</fullName>
    </submittedName>
</protein>
<feature type="compositionally biased region" description="Polar residues" evidence="1">
    <location>
        <begin position="624"/>
        <end position="633"/>
    </location>
</feature>
<reference evidence="2" key="1">
    <citation type="journal article" date="2012" name="Proc. Natl. Acad. Sci. U.S.A.">
        <title>Antigenic diversity is generated by distinct evolutionary mechanisms in African trypanosome species.</title>
        <authorList>
            <person name="Jackson A.P."/>
            <person name="Berry A."/>
            <person name="Aslett M."/>
            <person name="Allison H.C."/>
            <person name="Burton P."/>
            <person name="Vavrova-Anderson J."/>
            <person name="Brown R."/>
            <person name="Browne H."/>
            <person name="Corton N."/>
            <person name="Hauser H."/>
            <person name="Gamble J."/>
            <person name="Gilderthorp R."/>
            <person name="Marcello L."/>
            <person name="McQuillan J."/>
            <person name="Otto T.D."/>
            <person name="Quail M.A."/>
            <person name="Sanders M.J."/>
            <person name="van Tonder A."/>
            <person name="Ginger M.L."/>
            <person name="Field M.C."/>
            <person name="Barry J.D."/>
            <person name="Hertz-Fowler C."/>
            <person name="Berriman M."/>
        </authorList>
    </citation>
    <scope>NUCLEOTIDE SEQUENCE</scope>
    <source>
        <strain evidence="2">Y486</strain>
    </source>
</reference>
<accession>G0UC02</accession>
<dbReference type="VEuPathDB" id="TriTrypDB:TvY486_1108340"/>
<dbReference type="AlphaFoldDB" id="G0UC02"/>
<dbReference type="EMBL" id="HE573027">
    <property type="protein sequence ID" value="CCC53350.1"/>
    <property type="molecule type" value="Genomic_DNA"/>
</dbReference>
<evidence type="ECO:0000256" key="1">
    <source>
        <dbReference type="SAM" id="MobiDB-lite"/>
    </source>
</evidence>
<sequence length="706" mass="79668">MRSNFARQKSLLCSSGWLPQHIPQCRARLMPLNQARFAIGQAQSRTEEVYNPVVGYHSPLHWSQQSLQRPKQVVQGDEICSTWSLEELLFSLKDHNTGEASCWDVKTRLQNILLLNEMGVRKIFDDWQWKRKMEEGVEDAPQFCDIVGEHKVLRSMMNQFMTEQHIWRDELSELMPLIFRKVFRICGDGEGSSLSAGSWTAAGALSGRAAGVAPFTSSDNISYDEAAAIHYHELLFPIMTRVPLLSTNINFYSYGLQDVLLDLFENDGVARGGPRELWHAFVASRRNAIPLPSPHLPPFSSYEAFPSITESEFEMKPSPQMLLEDKELAAHFENDSVLNWTDESKVMSARTRFFLNMAGNKRFDLVSARWKRYHRDRSYMNLVEPRAISSDKDGAENRSLGGSCTQAACKQKAGLPVDGDDAVTDLREGGQRFMNPTNGELEDPHLTILWDDFQQTKLENVIDSYRVVRGSFDSLRLEVFVDVVLRRALLLLFFARDEVRAITHPQITYRRLSRLHIELLKLVSWYALPAGKADHLVSPPPFEMLPTVSKLTFTFFAQLHALKGQCIEHVTLSSTSRDNPNARFEEEADGSSKGIKEVHSHSRSKRRADTTSGSVDDNKHGKVLNTSKSTSINVAVVPEADTAPKRRGRPRKSDRSGSAALTSSTAQWESRSDESVSESHGGSSSSSKSRGRQRRHSKPMDEEIIL</sequence>
<name>G0UC02_TRYVY</name>